<comment type="caution">
    <text evidence="2">The sequence shown here is derived from an EMBL/GenBank/DDBJ whole genome shotgun (WGS) entry which is preliminary data.</text>
</comment>
<dbReference type="Proteomes" id="UP000178991">
    <property type="component" value="Unassembled WGS sequence"/>
</dbReference>
<gene>
    <name evidence="2" type="ORF">A2639_03050</name>
</gene>
<dbReference type="Gene3D" id="3.20.20.80">
    <property type="entry name" value="Glycosidases"/>
    <property type="match status" value="1"/>
</dbReference>
<dbReference type="InterPro" id="IPR017853">
    <property type="entry name" value="GH"/>
</dbReference>
<evidence type="ECO:0000313" key="3">
    <source>
        <dbReference type="Proteomes" id="UP000178991"/>
    </source>
</evidence>
<feature type="transmembrane region" description="Helical" evidence="1">
    <location>
        <begin position="7"/>
        <end position="25"/>
    </location>
</feature>
<sequence>MNKFLKMISIIFIILVLFVLYYFFIAKAPEQKKIIWGVNFSQMQSEALKLNWKETYLAILNDLGVKNIKILPQWDWIEGKRNDFYFNDVDWQISQAEKHKAKIIYVVGMKTGRWPECHVPMWANRLSKQEQQDEILKYIKEVIIRYKGSEAIVAWQAENEPLFKFGQCPWYDKDFLIKEVALIKSLDSTRPVIISDSGEQSSWLKTAKIGDIVGVTMYRKVWVHITNKFGFYGIFPIPPVFYYHKAQIIKYLFNKDVISTELQAEPWAYKLFYEVSIEEQEKSMNLNQFKQNIIYAQNTGLSEFYFWGTEWWYWLKETQNKPEIWNEAKKLF</sequence>
<evidence type="ECO:0000313" key="2">
    <source>
        <dbReference type="EMBL" id="OGZ63150.1"/>
    </source>
</evidence>
<keyword evidence="1" id="KW-0812">Transmembrane</keyword>
<keyword evidence="1" id="KW-0472">Membrane</keyword>
<organism evidence="2 3">
    <name type="scientific">Candidatus Staskawiczbacteria bacterium RIFCSPHIGHO2_01_FULL_34_27</name>
    <dbReference type="NCBI Taxonomy" id="1802199"/>
    <lineage>
        <taxon>Bacteria</taxon>
        <taxon>Candidatus Staskawicziibacteriota</taxon>
    </lineage>
</organism>
<accession>A0A1G2HLK2</accession>
<evidence type="ECO:0000256" key="1">
    <source>
        <dbReference type="SAM" id="Phobius"/>
    </source>
</evidence>
<dbReference type="SUPFAM" id="SSF51445">
    <property type="entry name" value="(Trans)glycosidases"/>
    <property type="match status" value="1"/>
</dbReference>
<reference evidence="2 3" key="1">
    <citation type="journal article" date="2016" name="Nat. Commun.">
        <title>Thousands of microbial genomes shed light on interconnected biogeochemical processes in an aquifer system.</title>
        <authorList>
            <person name="Anantharaman K."/>
            <person name="Brown C.T."/>
            <person name="Hug L.A."/>
            <person name="Sharon I."/>
            <person name="Castelle C.J."/>
            <person name="Probst A.J."/>
            <person name="Thomas B.C."/>
            <person name="Singh A."/>
            <person name="Wilkins M.J."/>
            <person name="Karaoz U."/>
            <person name="Brodie E.L."/>
            <person name="Williams K.H."/>
            <person name="Hubbard S.S."/>
            <person name="Banfield J.F."/>
        </authorList>
    </citation>
    <scope>NUCLEOTIDE SEQUENCE [LARGE SCALE GENOMIC DNA]</scope>
</reference>
<dbReference type="EMBL" id="MHOL01000005">
    <property type="protein sequence ID" value="OGZ63150.1"/>
    <property type="molecule type" value="Genomic_DNA"/>
</dbReference>
<dbReference type="AlphaFoldDB" id="A0A1G2HLK2"/>
<proteinExistence type="predicted"/>
<keyword evidence="1" id="KW-1133">Transmembrane helix</keyword>
<name>A0A1G2HLK2_9BACT</name>
<protein>
    <submittedName>
        <fullName evidence="2">Uncharacterized protein</fullName>
    </submittedName>
</protein>